<name>A0AA86IYJ4_9BURK</name>
<feature type="region of interest" description="Disordered" evidence="1">
    <location>
        <begin position="1"/>
        <end position="65"/>
    </location>
</feature>
<dbReference type="Gene3D" id="1.10.1470.10">
    <property type="entry name" value="YjbJ"/>
    <property type="match status" value="1"/>
</dbReference>
<dbReference type="SUPFAM" id="SSF69047">
    <property type="entry name" value="Hypothetical protein YjbJ"/>
    <property type="match status" value="1"/>
</dbReference>
<reference evidence="2 3" key="1">
    <citation type="submission" date="2023-10" db="EMBL/GenBank/DDBJ databases">
        <title>Complete Genome Sequence of Limnobacter thiooxidans CS-K2T, Isolated from freshwater lake sediments in Bavaria, Germany.</title>
        <authorList>
            <person name="Naruki M."/>
            <person name="Watanabe A."/>
            <person name="Warashina T."/>
            <person name="Morita T."/>
            <person name="Arakawa K."/>
        </authorList>
    </citation>
    <scope>NUCLEOTIDE SEQUENCE [LARGE SCALE GENOMIC DNA]</scope>
    <source>
        <strain evidence="2 3">CS-K2</strain>
    </source>
</reference>
<dbReference type="EMBL" id="AP028947">
    <property type="protein sequence ID" value="BET25862.1"/>
    <property type="molecule type" value="Genomic_DNA"/>
</dbReference>
<evidence type="ECO:0000313" key="3">
    <source>
        <dbReference type="Proteomes" id="UP001329151"/>
    </source>
</evidence>
<dbReference type="RefSeq" id="WP_130556620.1">
    <property type="nucleotide sequence ID" value="NZ_AP028947.1"/>
</dbReference>
<evidence type="ECO:0000256" key="1">
    <source>
        <dbReference type="SAM" id="MobiDB-lite"/>
    </source>
</evidence>
<evidence type="ECO:0008006" key="4">
    <source>
        <dbReference type="Google" id="ProtNLM"/>
    </source>
</evidence>
<proteinExistence type="predicted"/>
<dbReference type="InterPro" id="IPR036629">
    <property type="entry name" value="YjbJ_sf"/>
</dbReference>
<protein>
    <recommendedName>
        <fullName evidence="4">General stress protein CsbD</fullName>
    </recommendedName>
</protein>
<gene>
    <name evidence="2" type="ORF">RGQ30_13630</name>
</gene>
<feature type="compositionally biased region" description="Low complexity" evidence="1">
    <location>
        <begin position="7"/>
        <end position="28"/>
    </location>
</feature>
<organism evidence="2 3">
    <name type="scientific">Limnobacter thiooxidans</name>
    <dbReference type="NCBI Taxonomy" id="131080"/>
    <lineage>
        <taxon>Bacteria</taxon>
        <taxon>Pseudomonadati</taxon>
        <taxon>Pseudomonadota</taxon>
        <taxon>Betaproteobacteria</taxon>
        <taxon>Burkholderiales</taxon>
        <taxon>Burkholderiaceae</taxon>
        <taxon>Limnobacter</taxon>
    </lineage>
</organism>
<keyword evidence="3" id="KW-1185">Reference proteome</keyword>
<dbReference type="KEGG" id="lto:RGQ30_13630"/>
<dbReference type="AlphaFoldDB" id="A0AA86IYJ4"/>
<dbReference type="Proteomes" id="UP001329151">
    <property type="component" value="Chromosome"/>
</dbReference>
<accession>A0AA86IYJ4</accession>
<evidence type="ECO:0000313" key="2">
    <source>
        <dbReference type="EMBL" id="BET25862.1"/>
    </source>
</evidence>
<sequence length="91" mass="10160">MNNQTPAGTGKNQNQNKNQNQAKGNTNTDIPDGDHWKAKINGAKQQWSKLQQEELVSTAGDSDQLSSLVQKRYSMNKADADKQVEAFFNKH</sequence>